<dbReference type="Proteomes" id="UP000178509">
    <property type="component" value="Unassembled WGS sequence"/>
</dbReference>
<sequence length="420" mass="49698">MKNFFLKCIHKLWQWISYLFALPIAIFFIFLYPFHKIKLIGLISDRIGHYALNTELLLCYIDDFKKKEESYFFYLREAPICNQQLHTMWKRIIPIFPLIFAHLTWRVDYLMSQWLGKKYKNDSIQQFEITKGNVDKTGVLKKHAPHLFFTELEKKRGQDLLRALGMPSDAKWACLLVRDAAYLNQYLAVRDWSYHFHRNADIDNFSKAALFLAEKGYYVLRMGKAVEKKFSLNHPRVIDYANHACRSDFADVYLSAHCAFFISTSSGLDGIPEIFRKPVVFADMSFIRGELQFWYPGRFFIFKKVWGILENRFVSLREIHEKISSEDNLNAKLAQLQWQIIENTPDEILAVVQEMENSLYGSHNNDNPMHALLKTTLPFPITSQRDYLYFHPEQFYIRVGEDFFNENQSIIADFEKIEIH</sequence>
<dbReference type="EMBL" id="MHOJ01000041">
    <property type="protein sequence ID" value="OGZ61526.1"/>
    <property type="molecule type" value="Genomic_DNA"/>
</dbReference>
<reference evidence="2 3" key="1">
    <citation type="journal article" date="2016" name="Nat. Commun.">
        <title>Thousands of microbial genomes shed light on interconnected biogeochemical processes in an aquifer system.</title>
        <authorList>
            <person name="Anantharaman K."/>
            <person name="Brown C.T."/>
            <person name="Hug L.A."/>
            <person name="Sharon I."/>
            <person name="Castelle C.J."/>
            <person name="Probst A.J."/>
            <person name="Thomas B.C."/>
            <person name="Singh A."/>
            <person name="Wilkins M.J."/>
            <person name="Karaoz U."/>
            <person name="Brodie E.L."/>
            <person name="Williams K.H."/>
            <person name="Hubbard S.S."/>
            <person name="Banfield J.F."/>
        </authorList>
    </citation>
    <scope>NUCLEOTIDE SEQUENCE [LARGE SCALE GENOMIC DNA]</scope>
</reference>
<comment type="caution">
    <text evidence="2">The sequence shown here is derived from an EMBL/GenBank/DDBJ whole genome shotgun (WGS) entry which is preliminary data.</text>
</comment>
<protein>
    <recommendedName>
        <fullName evidence="4">TIGR04372 family glycosyltransferase</fullName>
    </recommendedName>
</protein>
<dbReference type="NCBIfam" id="TIGR04372">
    <property type="entry name" value="glycosyl_04372"/>
    <property type="match status" value="1"/>
</dbReference>
<gene>
    <name evidence="2" type="ORF">A3H51_01440</name>
</gene>
<proteinExistence type="predicted"/>
<keyword evidence="1" id="KW-0472">Membrane</keyword>
<evidence type="ECO:0000313" key="2">
    <source>
        <dbReference type="EMBL" id="OGZ61526.1"/>
    </source>
</evidence>
<evidence type="ECO:0008006" key="4">
    <source>
        <dbReference type="Google" id="ProtNLM"/>
    </source>
</evidence>
<keyword evidence="1" id="KW-0812">Transmembrane</keyword>
<keyword evidence="1" id="KW-1133">Transmembrane helix</keyword>
<accession>A0A1G2HGA6</accession>
<dbReference type="STRING" id="1802164.A3H51_01440"/>
<name>A0A1G2HGA6_9BACT</name>
<dbReference type="AlphaFoldDB" id="A0A1G2HGA6"/>
<feature type="transmembrane region" description="Helical" evidence="1">
    <location>
        <begin position="12"/>
        <end position="34"/>
    </location>
</feature>
<evidence type="ECO:0000256" key="1">
    <source>
        <dbReference type="SAM" id="Phobius"/>
    </source>
</evidence>
<evidence type="ECO:0000313" key="3">
    <source>
        <dbReference type="Proteomes" id="UP000178509"/>
    </source>
</evidence>
<dbReference type="InterPro" id="IPR030808">
    <property type="entry name" value="Glycosyl_04372"/>
</dbReference>
<organism evidence="2 3">
    <name type="scientific">Candidatus Spechtbacteria bacterium RIFCSPLOWO2_02_FULL_38_8</name>
    <dbReference type="NCBI Taxonomy" id="1802164"/>
    <lineage>
        <taxon>Bacteria</taxon>
        <taxon>Candidatus Spechtiibacteriota</taxon>
    </lineage>
</organism>